<proteinExistence type="predicted"/>
<dbReference type="EMBL" id="CADCTY010001423">
    <property type="protein sequence ID" value="CAA9370015.1"/>
    <property type="molecule type" value="Genomic_DNA"/>
</dbReference>
<organism evidence="1">
    <name type="scientific">uncultured Leptolyngbya sp</name>
    <dbReference type="NCBI Taxonomy" id="332963"/>
    <lineage>
        <taxon>Bacteria</taxon>
        <taxon>Bacillati</taxon>
        <taxon>Cyanobacteriota</taxon>
        <taxon>Cyanophyceae</taxon>
        <taxon>Leptolyngbyales</taxon>
        <taxon>Leptolyngbyaceae</taxon>
        <taxon>Leptolyngbya group</taxon>
        <taxon>Leptolyngbya</taxon>
        <taxon>environmental samples</taxon>
    </lineage>
</organism>
<dbReference type="AlphaFoldDB" id="A0A6J4MYU1"/>
<accession>A0A6J4MYU1</accession>
<sequence length="38" mass="3893">MGSFSFYGYVSASVAVVLTAEQRASGSKLLTFTSSSVG</sequence>
<evidence type="ECO:0000313" key="1">
    <source>
        <dbReference type="EMBL" id="CAA9370015.1"/>
    </source>
</evidence>
<gene>
    <name evidence="1" type="ORF">AVDCRST_MAG94-4088</name>
</gene>
<protein>
    <submittedName>
        <fullName evidence="1">Uncharacterized protein</fullName>
    </submittedName>
</protein>
<reference evidence="1" key="1">
    <citation type="submission" date="2020-02" db="EMBL/GenBank/DDBJ databases">
        <authorList>
            <person name="Meier V. D."/>
        </authorList>
    </citation>
    <scope>NUCLEOTIDE SEQUENCE</scope>
    <source>
        <strain evidence="1">AVDCRST_MAG94</strain>
    </source>
</reference>
<name>A0A6J4MYU1_9CYAN</name>